<proteinExistence type="predicted"/>
<sequence length="76" mass="8738">GRARRLARAGEEVAPRLARLVQRHAQPRQDPAEKSKGKSRNHIEITGTFTRRHRLLGCGYDREEISKRLIVVIAKR</sequence>
<organism evidence="2">
    <name type="scientific">Pararge aegeria</name>
    <name type="common">speckled wood butterfly</name>
    <dbReference type="NCBI Taxonomy" id="116150"/>
    <lineage>
        <taxon>Eukaryota</taxon>
        <taxon>Metazoa</taxon>
        <taxon>Ecdysozoa</taxon>
        <taxon>Arthropoda</taxon>
        <taxon>Hexapoda</taxon>
        <taxon>Insecta</taxon>
        <taxon>Pterygota</taxon>
        <taxon>Neoptera</taxon>
        <taxon>Endopterygota</taxon>
        <taxon>Lepidoptera</taxon>
        <taxon>Glossata</taxon>
        <taxon>Ditrysia</taxon>
        <taxon>Papilionoidea</taxon>
        <taxon>Nymphalidae</taxon>
        <taxon>Satyrinae</taxon>
        <taxon>Satyrini</taxon>
        <taxon>Parargina</taxon>
        <taxon>Pararge</taxon>
    </lineage>
</organism>
<evidence type="ECO:0000313" key="2">
    <source>
        <dbReference type="EMBL" id="JAA91383.1"/>
    </source>
</evidence>
<reference evidence="2" key="1">
    <citation type="journal article" date="2013" name="BMC Genomics">
        <title>Unscrambling butterfly oogenesis.</title>
        <authorList>
            <person name="Carter J.M."/>
            <person name="Baker S.C."/>
            <person name="Pink R."/>
            <person name="Carter D.R."/>
            <person name="Collins A."/>
            <person name="Tomlin J."/>
            <person name="Gibbs M."/>
            <person name="Breuker C.J."/>
        </authorList>
    </citation>
    <scope>NUCLEOTIDE SEQUENCE</scope>
    <source>
        <tissue evidence="2">Ovary</tissue>
    </source>
</reference>
<reference evidence="2" key="2">
    <citation type="submission" date="2013-05" db="EMBL/GenBank/DDBJ databases">
        <authorList>
            <person name="Carter J.-M."/>
            <person name="Baker S.C."/>
            <person name="Pink R."/>
            <person name="Carter D.R.F."/>
            <person name="Collins A."/>
            <person name="Tomlin J."/>
            <person name="Gibbs M."/>
            <person name="Breuker C.J."/>
        </authorList>
    </citation>
    <scope>NUCLEOTIDE SEQUENCE</scope>
    <source>
        <tissue evidence="2">Ovary</tissue>
    </source>
</reference>
<feature type="non-terminal residue" evidence="2">
    <location>
        <position position="1"/>
    </location>
</feature>
<feature type="region of interest" description="Disordered" evidence="1">
    <location>
        <begin position="16"/>
        <end position="42"/>
    </location>
</feature>
<protein>
    <submittedName>
        <fullName evidence="2">Relish</fullName>
    </submittedName>
</protein>
<accession>S4PMZ5</accession>
<feature type="non-terminal residue" evidence="2">
    <location>
        <position position="76"/>
    </location>
</feature>
<evidence type="ECO:0000256" key="1">
    <source>
        <dbReference type="SAM" id="MobiDB-lite"/>
    </source>
</evidence>
<name>S4PMZ5_9NEOP</name>
<dbReference type="AlphaFoldDB" id="S4PMZ5"/>
<dbReference type="EMBL" id="GAIX01001177">
    <property type="protein sequence ID" value="JAA91383.1"/>
    <property type="molecule type" value="Transcribed_RNA"/>
</dbReference>